<organism evidence="1 2">
    <name type="scientific">Luteimonas flava</name>
    <dbReference type="NCBI Taxonomy" id="3115822"/>
    <lineage>
        <taxon>Bacteria</taxon>
        <taxon>Pseudomonadati</taxon>
        <taxon>Pseudomonadota</taxon>
        <taxon>Gammaproteobacteria</taxon>
        <taxon>Lysobacterales</taxon>
        <taxon>Lysobacteraceae</taxon>
        <taxon>Luteimonas</taxon>
    </lineage>
</organism>
<dbReference type="RefSeq" id="WP_332078789.1">
    <property type="nucleotide sequence ID" value="NZ_JAZHBM010000003.1"/>
</dbReference>
<evidence type="ECO:0000313" key="1">
    <source>
        <dbReference type="EMBL" id="MEF3083062.1"/>
    </source>
</evidence>
<comment type="caution">
    <text evidence="1">The sequence shown here is derived from an EMBL/GenBank/DDBJ whole genome shotgun (WGS) entry which is preliminary data.</text>
</comment>
<gene>
    <name evidence="1" type="ORF">V3391_12685</name>
</gene>
<reference evidence="1 2" key="1">
    <citation type="submission" date="2024-01" db="EMBL/GenBank/DDBJ databases">
        <title>Novel species of the genus Luteimonas isolated from rivers.</title>
        <authorList>
            <person name="Lu H."/>
        </authorList>
    </citation>
    <scope>NUCLEOTIDE SEQUENCE [LARGE SCALE GENOMIC DNA]</scope>
    <source>
        <strain evidence="1 2">SMYT11W</strain>
    </source>
</reference>
<proteinExistence type="predicted"/>
<evidence type="ECO:0000313" key="2">
    <source>
        <dbReference type="Proteomes" id="UP001358324"/>
    </source>
</evidence>
<dbReference type="Proteomes" id="UP001358324">
    <property type="component" value="Unassembled WGS sequence"/>
</dbReference>
<name>A0ABU7WH66_9GAMM</name>
<sequence>MSNSTYNLIRSAIANKQIVVATYQDHVREMCPHVIGRKNGREQALFYQFGGTSSSGPIIPDAAKNWRCIPIAGLSDVTVKDGPWVTAANHSRPQTCVDEIDLEVVL</sequence>
<dbReference type="EMBL" id="JAZHBM010000003">
    <property type="protein sequence ID" value="MEF3083062.1"/>
    <property type="molecule type" value="Genomic_DNA"/>
</dbReference>
<evidence type="ECO:0008006" key="3">
    <source>
        <dbReference type="Google" id="ProtNLM"/>
    </source>
</evidence>
<protein>
    <recommendedName>
        <fullName evidence="3">WYL domain-containing protein</fullName>
    </recommendedName>
</protein>
<keyword evidence="2" id="KW-1185">Reference proteome</keyword>
<accession>A0ABU7WH66</accession>